<gene>
    <name evidence="1" type="ORF">ZIOFF_005794</name>
</gene>
<name>A0A8J5M4J8_ZINOF</name>
<sequence length="79" mass="9212">MGKCFWGRRLPWRGRAACWKWWKGAIRELKWAQRAWESYDLQSSLAARLTSQAFLAGQPLLLPEKFQETCSVSSYSETV</sequence>
<evidence type="ECO:0000313" key="1">
    <source>
        <dbReference type="EMBL" id="KAG6531958.1"/>
    </source>
</evidence>
<evidence type="ECO:0000313" key="2">
    <source>
        <dbReference type="Proteomes" id="UP000734854"/>
    </source>
</evidence>
<dbReference type="EMBL" id="JACMSC010000002">
    <property type="protein sequence ID" value="KAG6531958.1"/>
    <property type="molecule type" value="Genomic_DNA"/>
</dbReference>
<accession>A0A8J5M4J8</accession>
<keyword evidence="2" id="KW-1185">Reference proteome</keyword>
<proteinExistence type="predicted"/>
<dbReference type="Proteomes" id="UP000734854">
    <property type="component" value="Unassembled WGS sequence"/>
</dbReference>
<reference evidence="1 2" key="1">
    <citation type="submission" date="2020-08" db="EMBL/GenBank/DDBJ databases">
        <title>Plant Genome Project.</title>
        <authorList>
            <person name="Zhang R.-G."/>
        </authorList>
    </citation>
    <scope>NUCLEOTIDE SEQUENCE [LARGE SCALE GENOMIC DNA]</scope>
    <source>
        <tissue evidence="1">Rhizome</tissue>
    </source>
</reference>
<comment type="caution">
    <text evidence="1">The sequence shown here is derived from an EMBL/GenBank/DDBJ whole genome shotgun (WGS) entry which is preliminary data.</text>
</comment>
<protein>
    <submittedName>
        <fullName evidence="1">Uncharacterized protein</fullName>
    </submittedName>
</protein>
<dbReference type="AlphaFoldDB" id="A0A8J5M4J8"/>
<organism evidence="1 2">
    <name type="scientific">Zingiber officinale</name>
    <name type="common">Ginger</name>
    <name type="synonym">Amomum zingiber</name>
    <dbReference type="NCBI Taxonomy" id="94328"/>
    <lineage>
        <taxon>Eukaryota</taxon>
        <taxon>Viridiplantae</taxon>
        <taxon>Streptophyta</taxon>
        <taxon>Embryophyta</taxon>
        <taxon>Tracheophyta</taxon>
        <taxon>Spermatophyta</taxon>
        <taxon>Magnoliopsida</taxon>
        <taxon>Liliopsida</taxon>
        <taxon>Zingiberales</taxon>
        <taxon>Zingiberaceae</taxon>
        <taxon>Zingiber</taxon>
    </lineage>
</organism>